<organism evidence="1 2">
    <name type="scientific">Streptomyces thermocoprophilus</name>
    <dbReference type="NCBI Taxonomy" id="78356"/>
    <lineage>
        <taxon>Bacteria</taxon>
        <taxon>Bacillati</taxon>
        <taxon>Actinomycetota</taxon>
        <taxon>Actinomycetes</taxon>
        <taxon>Kitasatosporales</taxon>
        <taxon>Streptomycetaceae</taxon>
        <taxon>Streptomyces</taxon>
    </lineage>
</organism>
<dbReference type="Gene3D" id="3.40.630.100">
    <property type="entry name" value="Poly-gamma-glutamate hydrolase, zinc-binding motif"/>
    <property type="match status" value="1"/>
</dbReference>
<evidence type="ECO:0000313" key="1">
    <source>
        <dbReference type="EMBL" id="MFB9733933.1"/>
    </source>
</evidence>
<proteinExistence type="predicted"/>
<dbReference type="RefSeq" id="WP_385857888.1">
    <property type="nucleotide sequence ID" value="NZ_JBHMAR010000001.1"/>
</dbReference>
<dbReference type="Pfam" id="PF05908">
    <property type="entry name" value="Gamma_PGA_hydro"/>
    <property type="match status" value="1"/>
</dbReference>
<accession>A0ABV5V8E6</accession>
<sequence>MTPGGRTEHVEIDGVPFTVTLRPRGPVGLLALHADNEGGTGELAEEAGERCGATTLVFRQPGVPDPVHLTSPTMADAGVLLREFLAHVTVTVSLHGHMRRTAERTLFLGGRNRSAARRLAWTLRALRPEFHTVTDLERIPAALRGLHPRNPVNLARDAGVQVELPLLARTSGADDVPPPHVVDALTAGVRLLRAGR</sequence>
<name>A0ABV5V8E6_9ACTN</name>
<gene>
    <name evidence="1" type="ORF">ACFFRO_02020</name>
</gene>
<dbReference type="InterPro" id="IPR038128">
    <property type="entry name" value="Gamma_PGA_hydro_sf"/>
</dbReference>
<dbReference type="InterPro" id="IPR008585">
    <property type="entry name" value="Gamma_PGA_hydro"/>
</dbReference>
<comment type="caution">
    <text evidence="1">The sequence shown here is derived from an EMBL/GenBank/DDBJ whole genome shotgun (WGS) entry which is preliminary data.</text>
</comment>
<evidence type="ECO:0000313" key="2">
    <source>
        <dbReference type="Proteomes" id="UP001589703"/>
    </source>
</evidence>
<keyword evidence="1" id="KW-0378">Hydrolase</keyword>
<dbReference type="EMBL" id="JBHMAR010000001">
    <property type="protein sequence ID" value="MFB9733933.1"/>
    <property type="molecule type" value="Genomic_DNA"/>
</dbReference>
<reference evidence="1 2" key="1">
    <citation type="submission" date="2024-09" db="EMBL/GenBank/DDBJ databases">
        <authorList>
            <person name="Sun Q."/>
            <person name="Mori K."/>
        </authorList>
    </citation>
    <scope>NUCLEOTIDE SEQUENCE [LARGE SCALE GENOMIC DNA]</scope>
    <source>
        <strain evidence="1 2">JCM 10918</strain>
    </source>
</reference>
<protein>
    <submittedName>
        <fullName evidence="1">Poly-gamma-glutamate hydrolase family protein</fullName>
    </submittedName>
</protein>
<dbReference type="GO" id="GO:0016787">
    <property type="term" value="F:hydrolase activity"/>
    <property type="evidence" value="ECO:0007669"/>
    <property type="project" value="UniProtKB-KW"/>
</dbReference>
<dbReference type="Proteomes" id="UP001589703">
    <property type="component" value="Unassembled WGS sequence"/>
</dbReference>
<keyword evidence="2" id="KW-1185">Reference proteome</keyword>